<comment type="caution">
    <text evidence="1">The sequence shown here is derived from an EMBL/GenBank/DDBJ whole genome shotgun (WGS) entry which is preliminary data.</text>
</comment>
<gene>
    <name evidence="1" type="ORF">KZC48_12925</name>
</gene>
<evidence type="ECO:0000313" key="2">
    <source>
        <dbReference type="Proteomes" id="UP001172731"/>
    </source>
</evidence>
<proteinExistence type="predicted"/>
<dbReference type="SUPFAM" id="SSF47203">
    <property type="entry name" value="Acyl-CoA dehydrogenase C-terminal domain-like"/>
    <property type="match status" value="1"/>
</dbReference>
<dbReference type="Proteomes" id="UP001172731">
    <property type="component" value="Unassembled WGS sequence"/>
</dbReference>
<reference evidence="1" key="1">
    <citation type="submission" date="2021-06" db="EMBL/GenBank/DDBJ databases">
        <title>Genome-based taxonomic framework of Microbacterium strains isolated from marine environment, the description of four new species and reclassification of four preexisting species.</title>
        <authorList>
            <person name="Lee S.D."/>
            <person name="Kim S.-M."/>
            <person name="Byeon Y.-S."/>
            <person name="Yang H.L."/>
            <person name="Kim I.S."/>
        </authorList>
    </citation>
    <scope>NUCLEOTIDE SEQUENCE</scope>
    <source>
        <strain evidence="1">KACC 20510</strain>
    </source>
</reference>
<evidence type="ECO:0000313" key="1">
    <source>
        <dbReference type="EMBL" id="MDN4465296.1"/>
    </source>
</evidence>
<dbReference type="InterPro" id="IPR046373">
    <property type="entry name" value="Acyl-CoA_Oxase/DH_mid-dom_sf"/>
</dbReference>
<dbReference type="InterPro" id="IPR036250">
    <property type="entry name" value="AcylCo_DH-like_C"/>
</dbReference>
<name>A0ABT8FVF6_9MICO</name>
<keyword evidence="2" id="KW-1185">Reference proteome</keyword>
<dbReference type="SUPFAM" id="SSF56645">
    <property type="entry name" value="Acyl-CoA dehydrogenase NM domain-like"/>
    <property type="match status" value="1"/>
</dbReference>
<dbReference type="InterPro" id="IPR009100">
    <property type="entry name" value="AcylCoA_DH/oxidase_NM_dom_sf"/>
</dbReference>
<accession>A0ABT8FVF6</accession>
<dbReference type="EMBL" id="JAHWXI010000016">
    <property type="protein sequence ID" value="MDN4465296.1"/>
    <property type="molecule type" value="Genomic_DNA"/>
</dbReference>
<protein>
    <submittedName>
        <fullName evidence="1">Acyl-CoA dehydrogenase</fullName>
    </submittedName>
</protein>
<sequence>MDAARRIPGFGTDLEATLAWARDATRDTGAATASVDTVWQLLASTAALDVAAGRVLEPHVDAQRILAEARDDGIAPDLRPLDVDTTSTWGVFAAEGPGVRLTASRTATGWTLTGTKPWCSLAAHLTHALVTAWIGEDNRGLFAIALRSPEVHVHDGPWHARGLPRIVSAPIDLAAAPAVPVGDAGWYLARPGFATGGMGVAATWWGGATGILHALTDAAATDRADQLARVHLGRADAALWTARTTLVDAAARSSEGDAIDRAILAARVRTNVADAAETVLHTADHALGPAPLVADDAHARRVADLHLYLRQHHAERDLARLGRDLVRRRAERDETTAGESGW</sequence>
<dbReference type="Gene3D" id="2.40.110.10">
    <property type="entry name" value="Butyryl-CoA Dehydrogenase, subunit A, domain 2"/>
    <property type="match status" value="1"/>
</dbReference>
<organism evidence="1 2">
    <name type="scientific">Microbacterium aurantiacum</name>
    <dbReference type="NCBI Taxonomy" id="162393"/>
    <lineage>
        <taxon>Bacteria</taxon>
        <taxon>Bacillati</taxon>
        <taxon>Actinomycetota</taxon>
        <taxon>Actinomycetes</taxon>
        <taxon>Micrococcales</taxon>
        <taxon>Microbacteriaceae</taxon>
        <taxon>Microbacterium</taxon>
    </lineage>
</organism>